<feature type="region of interest" description="Disordered" evidence="1">
    <location>
        <begin position="245"/>
        <end position="298"/>
    </location>
</feature>
<protein>
    <submittedName>
        <fullName evidence="2">Uncharacterized protein</fullName>
    </submittedName>
</protein>
<comment type="caution">
    <text evidence="2">The sequence shown here is derived from an EMBL/GenBank/DDBJ whole genome shotgun (WGS) entry which is preliminary data.</text>
</comment>
<name>A0A1V8THW7_9PEZI</name>
<dbReference type="OrthoDB" id="4777915at2759"/>
<dbReference type="InParanoid" id="A0A1V8THW7"/>
<dbReference type="AlphaFoldDB" id="A0A1V8THW7"/>
<sequence>MDKLVKAFTRVQRGTSVQQEILEAISDLKNGSLAPSDVPLDICNGILDLPDLDAMEMSLHAKSSLNRVDLVKRAKHSPSDLTTDEIILLKGRYWTDQTDAEAARQSSALSGLLAVGQEHWKETTEQLKRIRSLICEDEEEDAIFEAAMEEWRRRMDSSKQRQRAEVEKQMWRAQPWVKRLWEEEHGDKEWGFMIFVSPEIEDRERWGAHMGALLWKAMGAVGCVGIMSRQWKLWSLQWPAQEVADGNSKSLEASDPKDQNGQKDHEGELQGEDSTEDAHGNAQPREHQMVEDTSLAPEDTFERLRQHFKMLSTRPKKRRRTDDWVNQTTLSPSDSIPSNVFLVATQTSTNSLYNTPILDDAWIWAVDPDFEPHTTTAEPSSTKINTEYRGYLKVRVQQLAHNFYDLRRYHGQEYSLKQLWEAAQNSKHKAFVSVREEEQKMYRSEGGGGGSALRKPNTQRIVYSIDDL</sequence>
<accession>A0A1V8THW7</accession>
<feature type="compositionally biased region" description="Basic and acidic residues" evidence="1">
    <location>
        <begin position="276"/>
        <end position="290"/>
    </location>
</feature>
<evidence type="ECO:0000313" key="3">
    <source>
        <dbReference type="Proteomes" id="UP000192596"/>
    </source>
</evidence>
<dbReference type="EMBL" id="NAJO01000007">
    <property type="protein sequence ID" value="OQO10977.1"/>
    <property type="molecule type" value="Genomic_DNA"/>
</dbReference>
<dbReference type="STRING" id="1507870.A0A1V8THW7"/>
<dbReference type="Proteomes" id="UP000192596">
    <property type="component" value="Unassembled WGS sequence"/>
</dbReference>
<evidence type="ECO:0000256" key="1">
    <source>
        <dbReference type="SAM" id="MobiDB-lite"/>
    </source>
</evidence>
<evidence type="ECO:0000313" key="2">
    <source>
        <dbReference type="EMBL" id="OQO10977.1"/>
    </source>
</evidence>
<gene>
    <name evidence="2" type="ORF">B0A48_05232</name>
</gene>
<keyword evidence="3" id="KW-1185">Reference proteome</keyword>
<reference evidence="3" key="1">
    <citation type="submission" date="2017-03" db="EMBL/GenBank/DDBJ databases">
        <title>Genomes of endolithic fungi from Antarctica.</title>
        <authorList>
            <person name="Coleine C."/>
            <person name="Masonjones S."/>
            <person name="Stajich J.E."/>
        </authorList>
    </citation>
    <scope>NUCLEOTIDE SEQUENCE [LARGE SCALE GENOMIC DNA]</scope>
    <source>
        <strain evidence="3">CCFEE 5527</strain>
    </source>
</reference>
<feature type="compositionally biased region" description="Basic and acidic residues" evidence="1">
    <location>
        <begin position="252"/>
        <end position="268"/>
    </location>
</feature>
<organism evidence="2 3">
    <name type="scientific">Cryoendolithus antarcticus</name>
    <dbReference type="NCBI Taxonomy" id="1507870"/>
    <lineage>
        <taxon>Eukaryota</taxon>
        <taxon>Fungi</taxon>
        <taxon>Dikarya</taxon>
        <taxon>Ascomycota</taxon>
        <taxon>Pezizomycotina</taxon>
        <taxon>Dothideomycetes</taxon>
        <taxon>Dothideomycetidae</taxon>
        <taxon>Cladosporiales</taxon>
        <taxon>Cladosporiaceae</taxon>
        <taxon>Cryoendolithus</taxon>
    </lineage>
</organism>
<proteinExistence type="predicted"/>